<comment type="caution">
    <text evidence="6">The sequence shown here is derived from an EMBL/GenBank/DDBJ whole genome shotgun (WGS) entry which is preliminary data.</text>
</comment>
<evidence type="ECO:0000313" key="6">
    <source>
        <dbReference type="EMBL" id="GGG25386.1"/>
    </source>
</evidence>
<evidence type="ECO:0000259" key="4">
    <source>
        <dbReference type="Pfam" id="PF00440"/>
    </source>
</evidence>
<proteinExistence type="predicted"/>
<keyword evidence="1" id="KW-0805">Transcription regulation</keyword>
<dbReference type="AlphaFoldDB" id="A0A917G6P0"/>
<organism evidence="6 7">
    <name type="scientific">Rhodococcoides trifolii</name>
    <dbReference type="NCBI Taxonomy" id="908250"/>
    <lineage>
        <taxon>Bacteria</taxon>
        <taxon>Bacillati</taxon>
        <taxon>Actinomycetota</taxon>
        <taxon>Actinomycetes</taxon>
        <taxon>Mycobacteriales</taxon>
        <taxon>Nocardiaceae</taxon>
        <taxon>Rhodococcoides</taxon>
    </lineage>
</organism>
<dbReference type="Gene3D" id="1.10.357.10">
    <property type="entry name" value="Tetracycline Repressor, domain 2"/>
    <property type="match status" value="1"/>
</dbReference>
<evidence type="ECO:0000259" key="5">
    <source>
        <dbReference type="Pfam" id="PF21993"/>
    </source>
</evidence>
<evidence type="ECO:0000256" key="2">
    <source>
        <dbReference type="ARBA" id="ARBA00023125"/>
    </source>
</evidence>
<dbReference type="PANTHER" id="PTHR47506:SF3">
    <property type="entry name" value="HTH-TYPE TRANSCRIPTIONAL REGULATOR LMRA"/>
    <property type="match status" value="1"/>
</dbReference>
<name>A0A917G6P0_9NOCA</name>
<evidence type="ECO:0000256" key="1">
    <source>
        <dbReference type="ARBA" id="ARBA00023015"/>
    </source>
</evidence>
<dbReference type="InterPro" id="IPR036271">
    <property type="entry name" value="Tet_transcr_reg_TetR-rel_C_sf"/>
</dbReference>
<dbReference type="GO" id="GO:0003677">
    <property type="term" value="F:DNA binding"/>
    <property type="evidence" value="ECO:0007669"/>
    <property type="project" value="UniProtKB-KW"/>
</dbReference>
<dbReference type="InterPro" id="IPR009057">
    <property type="entry name" value="Homeodomain-like_sf"/>
</dbReference>
<keyword evidence="7" id="KW-1185">Reference proteome</keyword>
<evidence type="ECO:0000256" key="3">
    <source>
        <dbReference type="ARBA" id="ARBA00023163"/>
    </source>
</evidence>
<dbReference type="SUPFAM" id="SSF48498">
    <property type="entry name" value="Tetracyclin repressor-like, C-terminal domain"/>
    <property type="match status" value="1"/>
</dbReference>
<dbReference type="Pfam" id="PF00440">
    <property type="entry name" value="TetR_N"/>
    <property type="match status" value="1"/>
</dbReference>
<feature type="domain" description="HTH tetR-type" evidence="4">
    <location>
        <begin position="17"/>
        <end position="60"/>
    </location>
</feature>
<dbReference type="InterPro" id="IPR054156">
    <property type="entry name" value="YxaF_TetR_C"/>
</dbReference>
<evidence type="ECO:0000313" key="7">
    <source>
        <dbReference type="Proteomes" id="UP000654257"/>
    </source>
</evidence>
<sequence>MTAEDDREPARARMVRSAARMIRQRGVTGVGLRQIAADADGPRGSLQRYFPGGKTQVLLEAVDLALNDFAAGTRAAATDAATLPEAVAMIVDSWREVLLRSDFTSGCLLAAFVVDASAVDPLRAEADERFTRWRKAVALVYRRFGYDRVAAWDEALLVVSAIEGAALVSRAGRTTEPLDVVEKLLVDRLA</sequence>
<dbReference type="EMBL" id="BMCU01000006">
    <property type="protein sequence ID" value="GGG25386.1"/>
    <property type="molecule type" value="Genomic_DNA"/>
</dbReference>
<dbReference type="Proteomes" id="UP000654257">
    <property type="component" value="Unassembled WGS sequence"/>
</dbReference>
<accession>A0A917G6P0</accession>
<dbReference type="Pfam" id="PF21993">
    <property type="entry name" value="TetR_C_13_2"/>
    <property type="match status" value="1"/>
</dbReference>
<feature type="domain" description="Transcriptional regulator LmrA/YxaF-like C-terminal" evidence="5">
    <location>
        <begin position="85"/>
        <end position="183"/>
    </location>
</feature>
<dbReference type="InterPro" id="IPR001647">
    <property type="entry name" value="HTH_TetR"/>
</dbReference>
<keyword evidence="3" id="KW-0804">Transcription</keyword>
<protein>
    <submittedName>
        <fullName evidence="6">TetR family transcriptional regulator</fullName>
    </submittedName>
</protein>
<reference evidence="6" key="2">
    <citation type="submission" date="2020-09" db="EMBL/GenBank/DDBJ databases">
        <authorList>
            <person name="Sun Q."/>
            <person name="Sedlacek I."/>
        </authorList>
    </citation>
    <scope>NUCLEOTIDE SEQUENCE</scope>
    <source>
        <strain evidence="6">CCM 7905</strain>
    </source>
</reference>
<dbReference type="PANTHER" id="PTHR47506">
    <property type="entry name" value="TRANSCRIPTIONAL REGULATORY PROTEIN"/>
    <property type="match status" value="1"/>
</dbReference>
<reference evidence="6" key="1">
    <citation type="journal article" date="2014" name="Int. J. Syst. Evol. Microbiol.">
        <title>Complete genome sequence of Corynebacterium casei LMG S-19264T (=DSM 44701T), isolated from a smear-ripened cheese.</title>
        <authorList>
            <consortium name="US DOE Joint Genome Institute (JGI-PGF)"/>
            <person name="Walter F."/>
            <person name="Albersmeier A."/>
            <person name="Kalinowski J."/>
            <person name="Ruckert C."/>
        </authorList>
    </citation>
    <scope>NUCLEOTIDE SEQUENCE</scope>
    <source>
        <strain evidence="6">CCM 7905</strain>
    </source>
</reference>
<gene>
    <name evidence="6" type="ORF">GCM10007304_44060</name>
</gene>
<keyword evidence="2" id="KW-0238">DNA-binding</keyword>
<dbReference type="RefSeq" id="WP_188547080.1">
    <property type="nucleotide sequence ID" value="NZ_BMCU01000006.1"/>
</dbReference>
<dbReference type="SUPFAM" id="SSF46689">
    <property type="entry name" value="Homeodomain-like"/>
    <property type="match status" value="1"/>
</dbReference>